<dbReference type="OrthoDB" id="84643at2157"/>
<comment type="caution">
    <text evidence="9">The sequence shown here is derived from an EMBL/GenBank/DDBJ whole genome shotgun (WGS) entry which is preliminary data.</text>
</comment>
<evidence type="ECO:0000259" key="8">
    <source>
        <dbReference type="SMART" id="SM00888"/>
    </source>
</evidence>
<dbReference type="Pfam" id="PF00736">
    <property type="entry name" value="EF1_GNE"/>
    <property type="match status" value="1"/>
</dbReference>
<comment type="function">
    <text evidence="1 7">Promotes the exchange of GDP for GTP in EF-1-alpha/GDP, thus allowing the regeneration of EF-1-alpha/GTP that could then be used to form the ternary complex EF-1-alpha/GTP/AAtRNA.</text>
</comment>
<dbReference type="NCBIfam" id="TIGR00489">
    <property type="entry name" value="aEF-1_beta"/>
    <property type="match status" value="1"/>
</dbReference>
<dbReference type="InterPro" id="IPR014038">
    <property type="entry name" value="EF1B_bsu/dsu_GNE"/>
</dbReference>
<accession>A0A483CQS8</accession>
<evidence type="ECO:0000256" key="2">
    <source>
        <dbReference type="ARBA" id="ARBA00007411"/>
    </source>
</evidence>
<dbReference type="NCBIfam" id="NF001670">
    <property type="entry name" value="PRK00435.1"/>
    <property type="match status" value="1"/>
</dbReference>
<keyword evidence="10" id="KW-1185">Reference proteome</keyword>
<comment type="similarity">
    <text evidence="2 7">Belongs to the EF-1-beta/EF-1-delta family.</text>
</comment>
<gene>
    <name evidence="7" type="primary">ef1b</name>
    <name evidence="9" type="ORF">CUJ86_01715</name>
</gene>
<feature type="domain" description="Translation elongation factor EF1B beta/delta subunit guanine nucleotide exchange" evidence="8">
    <location>
        <begin position="3"/>
        <end position="85"/>
    </location>
</feature>
<dbReference type="GO" id="GO:0003746">
    <property type="term" value="F:translation elongation factor activity"/>
    <property type="evidence" value="ECO:0007669"/>
    <property type="project" value="UniProtKB-UniRule"/>
</dbReference>
<dbReference type="RefSeq" id="WP_130645831.1">
    <property type="nucleotide sequence ID" value="NZ_PGCL01000001.1"/>
</dbReference>
<evidence type="ECO:0000256" key="6">
    <source>
        <dbReference type="ARBA" id="ARBA00032274"/>
    </source>
</evidence>
<evidence type="ECO:0000256" key="3">
    <source>
        <dbReference type="ARBA" id="ARBA00017600"/>
    </source>
</evidence>
<dbReference type="AlphaFoldDB" id="A0A483CQS8"/>
<evidence type="ECO:0000313" key="9">
    <source>
        <dbReference type="EMBL" id="TAJ45473.1"/>
    </source>
</evidence>
<dbReference type="EMBL" id="PGCL01000001">
    <property type="protein sequence ID" value="TAJ45473.1"/>
    <property type="molecule type" value="Genomic_DNA"/>
</dbReference>
<dbReference type="SMART" id="SM00888">
    <property type="entry name" value="EF1_GNE"/>
    <property type="match status" value="1"/>
</dbReference>
<dbReference type="PANTHER" id="PTHR39647:SF1">
    <property type="entry name" value="ELONGATION FACTOR 1-BETA"/>
    <property type="match status" value="1"/>
</dbReference>
<dbReference type="Proteomes" id="UP000292580">
    <property type="component" value="Unassembled WGS sequence"/>
</dbReference>
<evidence type="ECO:0000256" key="7">
    <source>
        <dbReference type="HAMAP-Rule" id="MF_00043"/>
    </source>
</evidence>
<keyword evidence="4 7" id="KW-0251">Elongation factor</keyword>
<keyword evidence="5 7" id="KW-0648">Protein biosynthesis</keyword>
<dbReference type="HAMAP" id="MF_00043">
    <property type="entry name" value="EF1_beta"/>
    <property type="match status" value="1"/>
</dbReference>
<evidence type="ECO:0000256" key="5">
    <source>
        <dbReference type="ARBA" id="ARBA00022917"/>
    </source>
</evidence>
<organism evidence="9 10">
    <name type="scientific">Methanofollis fontis</name>
    <dbReference type="NCBI Taxonomy" id="2052832"/>
    <lineage>
        <taxon>Archaea</taxon>
        <taxon>Methanobacteriati</taxon>
        <taxon>Methanobacteriota</taxon>
        <taxon>Stenosarchaea group</taxon>
        <taxon>Methanomicrobia</taxon>
        <taxon>Methanomicrobiales</taxon>
        <taxon>Methanomicrobiaceae</taxon>
        <taxon>Methanofollis</taxon>
    </lineage>
</organism>
<dbReference type="InterPro" id="IPR014717">
    <property type="entry name" value="Transl_elong_EF1B/ribsomal_bS6"/>
</dbReference>
<dbReference type="InterPro" id="IPR036219">
    <property type="entry name" value="eEF-1beta-like_sf"/>
</dbReference>
<name>A0A483CQS8_9EURY</name>
<evidence type="ECO:0000256" key="1">
    <source>
        <dbReference type="ARBA" id="ARBA00003815"/>
    </source>
</evidence>
<proteinExistence type="inferred from homology"/>
<dbReference type="PANTHER" id="PTHR39647">
    <property type="entry name" value="ELONGATION FACTOR 1-BETA"/>
    <property type="match status" value="1"/>
</dbReference>
<dbReference type="InterPro" id="IPR004542">
    <property type="entry name" value="Transl_elong_EF1B_B_arc"/>
</dbReference>
<reference evidence="9 10" key="1">
    <citation type="submission" date="2017-11" db="EMBL/GenBank/DDBJ databases">
        <title>Isolation and Characterization of Methanofollis Species from Methane Seep Offshore SW Taiwan.</title>
        <authorList>
            <person name="Teng N.-H."/>
            <person name="Lai M.-C."/>
            <person name="Chen S.-C."/>
        </authorList>
    </citation>
    <scope>NUCLEOTIDE SEQUENCE [LARGE SCALE GENOMIC DNA]</scope>
    <source>
        <strain evidence="9 10">FWC-SCC2</strain>
    </source>
</reference>
<dbReference type="SUPFAM" id="SSF54984">
    <property type="entry name" value="eEF-1beta-like"/>
    <property type="match status" value="1"/>
</dbReference>
<protein>
    <recommendedName>
        <fullName evidence="3 7">Elongation factor 1-beta</fullName>
        <shortName evidence="7">EF-1-beta</shortName>
    </recommendedName>
    <alternativeName>
        <fullName evidence="6 7">aEF-1beta</fullName>
    </alternativeName>
</protein>
<dbReference type="CDD" id="cd00292">
    <property type="entry name" value="EF1B"/>
    <property type="match status" value="1"/>
</dbReference>
<evidence type="ECO:0000256" key="4">
    <source>
        <dbReference type="ARBA" id="ARBA00022768"/>
    </source>
</evidence>
<sequence length="86" mass="8974">MGKVAVILKLMPESAEVPIEELKARVQTSVEGIDAIEAEPIGFGLSALKVAAVIEDEEGATDALESKLGAVEGIATAQIIDVNRMI</sequence>
<evidence type="ECO:0000313" key="10">
    <source>
        <dbReference type="Proteomes" id="UP000292580"/>
    </source>
</evidence>
<dbReference type="Gene3D" id="3.30.70.60">
    <property type="match status" value="1"/>
</dbReference>